<proteinExistence type="predicted"/>
<reference evidence="1" key="2">
    <citation type="submission" date="2014-07" db="EMBL/GenBank/DDBJ databases">
        <authorList>
            <person name="Hull J."/>
        </authorList>
    </citation>
    <scope>NUCLEOTIDE SEQUENCE</scope>
</reference>
<protein>
    <submittedName>
        <fullName evidence="1">Structure-specific endonuclease subunit SLX4</fullName>
    </submittedName>
</protein>
<sequence length="120" mass="13004">IHLQTACSTANIHLQATCHSACCCYHSSSSCGQLHLSETSQPVVYSTPAPTYVSSTVRPITVSSTPVVPLNPVQYVQPVTPPAPAVVGYSYPKPAVKFETPVVQQTYTYKQPVVQQTYTY</sequence>
<keyword evidence="1" id="KW-0540">Nuclease</keyword>
<keyword evidence="1" id="KW-0255">Endonuclease</keyword>
<dbReference type="GO" id="GO:0004519">
    <property type="term" value="F:endonuclease activity"/>
    <property type="evidence" value="ECO:0007669"/>
    <property type="project" value="UniProtKB-KW"/>
</dbReference>
<name>A0A0A9VMW7_LYGHE</name>
<feature type="non-terminal residue" evidence="1">
    <location>
        <position position="120"/>
    </location>
</feature>
<organism evidence="1">
    <name type="scientific">Lygus hesperus</name>
    <name type="common">Western plant bug</name>
    <dbReference type="NCBI Taxonomy" id="30085"/>
    <lineage>
        <taxon>Eukaryota</taxon>
        <taxon>Metazoa</taxon>
        <taxon>Ecdysozoa</taxon>
        <taxon>Arthropoda</taxon>
        <taxon>Hexapoda</taxon>
        <taxon>Insecta</taxon>
        <taxon>Pterygota</taxon>
        <taxon>Neoptera</taxon>
        <taxon>Paraneoptera</taxon>
        <taxon>Hemiptera</taxon>
        <taxon>Heteroptera</taxon>
        <taxon>Panheteroptera</taxon>
        <taxon>Cimicomorpha</taxon>
        <taxon>Miridae</taxon>
        <taxon>Mirini</taxon>
        <taxon>Lygus</taxon>
    </lineage>
</organism>
<feature type="non-terminal residue" evidence="1">
    <location>
        <position position="1"/>
    </location>
</feature>
<keyword evidence="1" id="KW-0378">Hydrolase</keyword>
<dbReference type="EMBL" id="GBHO01045682">
    <property type="protein sequence ID" value="JAF97921.1"/>
    <property type="molecule type" value="Transcribed_RNA"/>
</dbReference>
<evidence type="ECO:0000313" key="1">
    <source>
        <dbReference type="EMBL" id="JAF97921.1"/>
    </source>
</evidence>
<gene>
    <name evidence="1" type="primary">SLX4_0</name>
    <name evidence="1" type="ORF">CM83_34087</name>
</gene>
<accession>A0A0A9VMW7</accession>
<dbReference type="AlphaFoldDB" id="A0A0A9VMW7"/>
<reference evidence="1" key="1">
    <citation type="journal article" date="2014" name="PLoS ONE">
        <title>Transcriptome-Based Identification of ABC Transporters in the Western Tarnished Plant Bug Lygus hesperus.</title>
        <authorList>
            <person name="Hull J.J."/>
            <person name="Chaney K."/>
            <person name="Geib S.M."/>
            <person name="Fabrick J.A."/>
            <person name="Brent C.S."/>
            <person name="Walsh D."/>
            <person name="Lavine L.C."/>
        </authorList>
    </citation>
    <scope>NUCLEOTIDE SEQUENCE</scope>
</reference>